<protein>
    <submittedName>
        <fullName evidence="1">Uncharacterized protein</fullName>
    </submittedName>
</protein>
<gene>
    <name evidence="1" type="ORF">HPB47_017520</name>
</gene>
<evidence type="ECO:0000313" key="2">
    <source>
        <dbReference type="Proteomes" id="UP000805193"/>
    </source>
</evidence>
<dbReference type="EMBL" id="JABSTQ010006463">
    <property type="protein sequence ID" value="KAG0437267.1"/>
    <property type="molecule type" value="Genomic_DNA"/>
</dbReference>
<keyword evidence="2" id="KW-1185">Reference proteome</keyword>
<sequence>MKASFLLARDRTASAPPAPLDAALVFGHGTFQRLALMCATLSIFIAVSNSLVTVVFSRPVEHWCRPPPELAYMPTDVWKNQSIPVEPDGTFSKCTRYEPPLDAGNATENRTVVFCDEWDYALATTGKSIVSEWNLVCHRHRLLLLHSLVFFGGAVAGSVIGYFGDSFGRKPVFVVALLLLVASGVATIFSNTVLTFIILRFLTSVTSLTVMNMASVLLFEVTKTTHRVVFCAFAASCTSAALTLFHFLLLAVGGHWRVAQAILMVPTIFLLFASYAIEESPCWLLALGDIPGTERAVVSAAKVNGYPLDDVKAKMNKIKYEMLRRGNTQTNVQQASPLDLVLNSSLRLRSVTLFSSAFMTLLHYYDTNFNETLVGNRTAHITLIFARLPVSIAFMYILHYLSRRKMLCVAMLHMSVVLGFQTWLDWQKDVSILPIVTIILKGIVLDMIPMAMFMYVLEIFPTVLRATSFSLCTMFGPDQGAPSGKRGAGTCESRRLKSGVSTDLDPCGFARPRLAVRGFPVSGEKGILVVESRLEPGVGGTYAEAAARGAAPPLKATVGTQYSPRGLECSPSPPTTSETSVGSQTLAAPPKVPRAKTVPHRPGPKPRVVLDATPSQSSEGPTPSTSQLEEEAMEVSADPTEPPPPAKGVTWYAPGCSGRTPRKPRPRADAAGAFGLLWLPRRPRRSQSVPLTSAGPAWQPQQPKGAGGVCSRARLAGGDGQNSRARTT</sequence>
<comment type="caution">
    <text evidence="1">The sequence shown here is derived from an EMBL/GenBank/DDBJ whole genome shotgun (WGS) entry which is preliminary data.</text>
</comment>
<dbReference type="Proteomes" id="UP000805193">
    <property type="component" value="Unassembled WGS sequence"/>
</dbReference>
<organism evidence="1 2">
    <name type="scientific">Ixodes persulcatus</name>
    <name type="common">Taiga tick</name>
    <dbReference type="NCBI Taxonomy" id="34615"/>
    <lineage>
        <taxon>Eukaryota</taxon>
        <taxon>Metazoa</taxon>
        <taxon>Ecdysozoa</taxon>
        <taxon>Arthropoda</taxon>
        <taxon>Chelicerata</taxon>
        <taxon>Arachnida</taxon>
        <taxon>Acari</taxon>
        <taxon>Parasitiformes</taxon>
        <taxon>Ixodida</taxon>
        <taxon>Ixodoidea</taxon>
        <taxon>Ixodidae</taxon>
        <taxon>Ixodinae</taxon>
        <taxon>Ixodes</taxon>
    </lineage>
</organism>
<name>A0AC60QRM5_IXOPE</name>
<accession>A0AC60QRM5</accession>
<reference evidence="1 2" key="1">
    <citation type="journal article" date="2020" name="Cell">
        <title>Large-Scale Comparative Analyses of Tick Genomes Elucidate Their Genetic Diversity and Vector Capacities.</title>
        <authorList>
            <consortium name="Tick Genome and Microbiome Consortium (TIGMIC)"/>
            <person name="Jia N."/>
            <person name="Wang J."/>
            <person name="Shi W."/>
            <person name="Du L."/>
            <person name="Sun Y."/>
            <person name="Zhan W."/>
            <person name="Jiang J.F."/>
            <person name="Wang Q."/>
            <person name="Zhang B."/>
            <person name="Ji P."/>
            <person name="Bell-Sakyi L."/>
            <person name="Cui X.M."/>
            <person name="Yuan T.T."/>
            <person name="Jiang B.G."/>
            <person name="Yang W.F."/>
            <person name="Lam T.T."/>
            <person name="Chang Q.C."/>
            <person name="Ding S.J."/>
            <person name="Wang X.J."/>
            <person name="Zhu J.G."/>
            <person name="Ruan X.D."/>
            <person name="Zhao L."/>
            <person name="Wei J.T."/>
            <person name="Ye R.Z."/>
            <person name="Que T.C."/>
            <person name="Du C.H."/>
            <person name="Zhou Y.H."/>
            <person name="Cheng J.X."/>
            <person name="Dai P.F."/>
            <person name="Guo W.B."/>
            <person name="Han X.H."/>
            <person name="Huang E.J."/>
            <person name="Li L.F."/>
            <person name="Wei W."/>
            <person name="Gao Y.C."/>
            <person name="Liu J.Z."/>
            <person name="Shao H.Z."/>
            <person name="Wang X."/>
            <person name="Wang C.C."/>
            <person name="Yang T.C."/>
            <person name="Huo Q.B."/>
            <person name="Li W."/>
            <person name="Chen H.Y."/>
            <person name="Chen S.E."/>
            <person name="Zhou L.G."/>
            <person name="Ni X.B."/>
            <person name="Tian J.H."/>
            <person name="Sheng Y."/>
            <person name="Liu T."/>
            <person name="Pan Y.S."/>
            <person name="Xia L.Y."/>
            <person name="Li J."/>
            <person name="Zhao F."/>
            <person name="Cao W.C."/>
        </authorList>
    </citation>
    <scope>NUCLEOTIDE SEQUENCE [LARGE SCALE GENOMIC DNA]</scope>
    <source>
        <strain evidence="1">Iper-2018</strain>
    </source>
</reference>
<proteinExistence type="predicted"/>
<evidence type="ECO:0000313" key="1">
    <source>
        <dbReference type="EMBL" id="KAG0437267.1"/>
    </source>
</evidence>